<sequence length="433" mass="47491">MTVSNTPSPEKPFSVAIIGGGLGGVVLGIGLQQQNVPFHIYEAAATFGEIGAGVAFGPNSVRALGLISPALLEAYLRHATMNEAPELFKTFLQFRKGTGELGPPGGHLFDIRGGEQALSRTGLPTRCCIHRARFLDEIVKLLPAGSATFGRSLVEIVDEPDGGYLLKFANGSTATASVVVGCDGIRSPTRQHIHGKDAKPVYAHEYAYRAFVPRAAYEEALGVELAGNGQIYVGQGGYIITYPVEHGTWVNMVAARNTPGSSWDLGAWQAPSTTEDILKDFEGWHPTVIKLLIDHGTQNKWALFDNKHKEKYCKGRICLLGDAAHATTPHLGAGAGMAMEDSYILSNLLGDCQSLDDVERAFEAYDYMRRPRSQELVRLSRLSGLTYSFHDENVKNDVEKLQREFQKRYDWLWDADLKEHLEKAREFIPTGKS</sequence>
<dbReference type="InterPro" id="IPR002938">
    <property type="entry name" value="FAD-bd"/>
</dbReference>
<dbReference type="GO" id="GO:0044550">
    <property type="term" value="P:secondary metabolite biosynthetic process"/>
    <property type="evidence" value="ECO:0007669"/>
    <property type="project" value="TreeGrafter"/>
</dbReference>
<dbReference type="Pfam" id="PF01494">
    <property type="entry name" value="FAD_binding_3"/>
    <property type="match status" value="1"/>
</dbReference>
<dbReference type="InterPro" id="IPR036188">
    <property type="entry name" value="FAD/NAD-bd_sf"/>
</dbReference>
<evidence type="ECO:0000256" key="2">
    <source>
        <dbReference type="ARBA" id="ARBA00022630"/>
    </source>
</evidence>
<keyword evidence="5" id="KW-0472">Membrane</keyword>
<dbReference type="PANTHER" id="PTHR46720">
    <property type="entry name" value="HYDROXYLASE, PUTATIVE (AFU_ORTHOLOGUE AFUA_3G01460)-RELATED"/>
    <property type="match status" value="1"/>
</dbReference>
<reference evidence="7" key="1">
    <citation type="submission" date="2022-07" db="EMBL/GenBank/DDBJ databases">
        <title>Fungi with potential for degradation of polypropylene.</title>
        <authorList>
            <person name="Gostincar C."/>
        </authorList>
    </citation>
    <scope>NUCLEOTIDE SEQUENCE</scope>
    <source>
        <strain evidence="7">EXF-13308</strain>
    </source>
</reference>
<dbReference type="GO" id="GO:0016491">
    <property type="term" value="F:oxidoreductase activity"/>
    <property type="evidence" value="ECO:0007669"/>
    <property type="project" value="UniProtKB-KW"/>
</dbReference>
<organism evidence="7 8">
    <name type="scientific">Pleurostoma richardsiae</name>
    <dbReference type="NCBI Taxonomy" id="41990"/>
    <lineage>
        <taxon>Eukaryota</taxon>
        <taxon>Fungi</taxon>
        <taxon>Dikarya</taxon>
        <taxon>Ascomycota</taxon>
        <taxon>Pezizomycotina</taxon>
        <taxon>Sordariomycetes</taxon>
        <taxon>Sordariomycetidae</taxon>
        <taxon>Calosphaeriales</taxon>
        <taxon>Pleurostomataceae</taxon>
        <taxon>Pleurostoma</taxon>
    </lineage>
</organism>
<keyword evidence="5" id="KW-1133">Transmembrane helix</keyword>
<evidence type="ECO:0000256" key="5">
    <source>
        <dbReference type="SAM" id="Phobius"/>
    </source>
</evidence>
<proteinExistence type="inferred from homology"/>
<keyword evidence="3" id="KW-0274">FAD</keyword>
<keyword evidence="8" id="KW-1185">Reference proteome</keyword>
<evidence type="ECO:0000313" key="8">
    <source>
        <dbReference type="Proteomes" id="UP001174694"/>
    </source>
</evidence>
<dbReference type="AlphaFoldDB" id="A0AA38VJZ1"/>
<protein>
    <submittedName>
        <fullName evidence="7">Mannitol 1-phosphate dehydrogenase protein</fullName>
    </submittedName>
</protein>
<name>A0AA38VJZ1_9PEZI</name>
<comment type="caution">
    <text evidence="7">The sequence shown here is derived from an EMBL/GenBank/DDBJ whole genome shotgun (WGS) entry which is preliminary data.</text>
</comment>
<dbReference type="GO" id="GO:0071949">
    <property type="term" value="F:FAD binding"/>
    <property type="evidence" value="ECO:0007669"/>
    <property type="project" value="InterPro"/>
</dbReference>
<comment type="similarity">
    <text evidence="1">Belongs to the paxM FAD-dependent monooxygenase family.</text>
</comment>
<feature type="transmembrane region" description="Helical" evidence="5">
    <location>
        <begin position="12"/>
        <end position="31"/>
    </location>
</feature>
<feature type="domain" description="FAD-binding" evidence="6">
    <location>
        <begin position="172"/>
        <end position="379"/>
    </location>
</feature>
<dbReference type="InterPro" id="IPR051104">
    <property type="entry name" value="FAD_monoxygenase"/>
</dbReference>
<evidence type="ECO:0000256" key="3">
    <source>
        <dbReference type="ARBA" id="ARBA00022827"/>
    </source>
</evidence>
<evidence type="ECO:0000259" key="6">
    <source>
        <dbReference type="Pfam" id="PF01494"/>
    </source>
</evidence>
<keyword evidence="2" id="KW-0285">Flavoprotein</keyword>
<evidence type="ECO:0000313" key="7">
    <source>
        <dbReference type="EMBL" id="KAJ9156236.1"/>
    </source>
</evidence>
<dbReference type="EMBL" id="JANBVO010000002">
    <property type="protein sequence ID" value="KAJ9156236.1"/>
    <property type="molecule type" value="Genomic_DNA"/>
</dbReference>
<dbReference type="PANTHER" id="PTHR46720:SF3">
    <property type="entry name" value="FAD-BINDING DOMAIN-CONTAINING PROTEIN-RELATED"/>
    <property type="match status" value="1"/>
</dbReference>
<keyword evidence="4" id="KW-0560">Oxidoreductase</keyword>
<dbReference type="SUPFAM" id="SSF51905">
    <property type="entry name" value="FAD/NAD(P)-binding domain"/>
    <property type="match status" value="1"/>
</dbReference>
<dbReference type="SUPFAM" id="SSF54373">
    <property type="entry name" value="FAD-linked reductases, C-terminal domain"/>
    <property type="match status" value="1"/>
</dbReference>
<dbReference type="Proteomes" id="UP001174694">
    <property type="component" value="Unassembled WGS sequence"/>
</dbReference>
<dbReference type="PRINTS" id="PR00420">
    <property type="entry name" value="RNGMNOXGNASE"/>
</dbReference>
<evidence type="ECO:0000256" key="4">
    <source>
        <dbReference type="ARBA" id="ARBA00023002"/>
    </source>
</evidence>
<accession>A0AA38VJZ1</accession>
<dbReference type="Gene3D" id="3.50.50.60">
    <property type="entry name" value="FAD/NAD(P)-binding domain"/>
    <property type="match status" value="1"/>
</dbReference>
<gene>
    <name evidence="7" type="ORF">NKR23_g1025</name>
</gene>
<keyword evidence="5" id="KW-0812">Transmembrane</keyword>
<evidence type="ECO:0000256" key="1">
    <source>
        <dbReference type="ARBA" id="ARBA00007992"/>
    </source>
</evidence>